<dbReference type="Pfam" id="PF17899">
    <property type="entry name" value="Peptidase_M61_N"/>
    <property type="match status" value="1"/>
</dbReference>
<dbReference type="Gene3D" id="2.30.42.10">
    <property type="match status" value="1"/>
</dbReference>
<protein>
    <submittedName>
        <fullName evidence="3">PDZ domain-containing protein</fullName>
    </submittedName>
</protein>
<dbReference type="InterPro" id="IPR024191">
    <property type="entry name" value="Peptidase_M61"/>
</dbReference>
<organism evidence="3 6">
    <name type="scientific">Xanthocytophaga flava</name>
    <dbReference type="NCBI Taxonomy" id="3048013"/>
    <lineage>
        <taxon>Bacteria</taxon>
        <taxon>Pseudomonadati</taxon>
        <taxon>Bacteroidota</taxon>
        <taxon>Cytophagia</taxon>
        <taxon>Cytophagales</taxon>
        <taxon>Rhodocytophagaceae</taxon>
        <taxon>Xanthocytophaga</taxon>
    </lineage>
</organism>
<dbReference type="EMBL" id="JASJOT010000012">
    <property type="protein sequence ID" value="MDJ1494908.1"/>
    <property type="molecule type" value="Genomic_DNA"/>
</dbReference>
<feature type="chain" id="PRO_5042228252" evidence="1">
    <location>
        <begin position="22"/>
        <end position="594"/>
    </location>
</feature>
<evidence type="ECO:0000313" key="6">
    <source>
        <dbReference type="Proteomes" id="UP001241110"/>
    </source>
</evidence>
<dbReference type="Proteomes" id="UP001241110">
    <property type="component" value="Unassembled WGS sequence"/>
</dbReference>
<evidence type="ECO:0000313" key="3">
    <source>
        <dbReference type="EMBL" id="MDJ1484574.1"/>
    </source>
</evidence>
<dbReference type="InterPro" id="IPR027268">
    <property type="entry name" value="Peptidase_M4/M1_CTD_sf"/>
</dbReference>
<comment type="caution">
    <text evidence="3">The sequence shown here is derived from an EMBL/GenBank/DDBJ whole genome shotgun (WGS) entry which is preliminary data.</text>
</comment>
<feature type="signal peptide" evidence="1">
    <location>
        <begin position="1"/>
        <end position="21"/>
    </location>
</feature>
<evidence type="ECO:0000313" key="5">
    <source>
        <dbReference type="Proteomes" id="UP001228581"/>
    </source>
</evidence>
<dbReference type="EMBL" id="JASJOS010000015">
    <property type="protein sequence ID" value="MDJ1484574.1"/>
    <property type="molecule type" value="Genomic_DNA"/>
</dbReference>
<dbReference type="Gene3D" id="2.60.40.3650">
    <property type="match status" value="1"/>
</dbReference>
<dbReference type="InterPro" id="IPR036034">
    <property type="entry name" value="PDZ_sf"/>
</dbReference>
<dbReference type="SUPFAM" id="SSF50156">
    <property type="entry name" value="PDZ domain-like"/>
    <property type="match status" value="1"/>
</dbReference>
<accession>A0AAE3U915</accession>
<feature type="domain" description="PDZ" evidence="2">
    <location>
        <begin position="487"/>
        <end position="555"/>
    </location>
</feature>
<evidence type="ECO:0000259" key="2">
    <source>
        <dbReference type="SMART" id="SM00228"/>
    </source>
</evidence>
<dbReference type="PIRSF" id="PIRSF016493">
    <property type="entry name" value="Glycyl_aminpptds"/>
    <property type="match status" value="1"/>
</dbReference>
<dbReference type="Proteomes" id="UP001228581">
    <property type="component" value="Unassembled WGS sequence"/>
</dbReference>
<dbReference type="Pfam" id="PF13180">
    <property type="entry name" value="PDZ_2"/>
    <property type="match status" value="1"/>
</dbReference>
<dbReference type="Pfam" id="PF05299">
    <property type="entry name" value="Peptidase_M61"/>
    <property type="match status" value="1"/>
</dbReference>
<dbReference type="RefSeq" id="WP_313986071.1">
    <property type="nucleotide sequence ID" value="NZ_JASJOR010000003.1"/>
</dbReference>
<reference evidence="3 5" key="1">
    <citation type="submission" date="2023-05" db="EMBL/GenBank/DDBJ databases">
        <authorList>
            <person name="Zhang X."/>
        </authorList>
    </citation>
    <scope>NUCLEOTIDE SEQUENCE</scope>
    <source>
        <strain evidence="4 5">DM2B3-1</strain>
        <strain evidence="3">YF14B1</strain>
    </source>
</reference>
<dbReference type="InterPro" id="IPR001478">
    <property type="entry name" value="PDZ"/>
</dbReference>
<gene>
    <name evidence="3" type="ORF">QNI16_29010</name>
    <name evidence="4" type="ORF">QNI19_18360</name>
</gene>
<name>A0AAE3U915_9BACT</name>
<dbReference type="SUPFAM" id="SSF55486">
    <property type="entry name" value="Metalloproteases ('zincins'), catalytic domain"/>
    <property type="match status" value="1"/>
</dbReference>
<dbReference type="InterPro" id="IPR040756">
    <property type="entry name" value="Peptidase_M61_N"/>
</dbReference>
<evidence type="ECO:0000256" key="1">
    <source>
        <dbReference type="SAM" id="SignalP"/>
    </source>
</evidence>
<dbReference type="InterPro" id="IPR007963">
    <property type="entry name" value="Peptidase_M61_catalytic"/>
</dbReference>
<evidence type="ECO:0000313" key="4">
    <source>
        <dbReference type="EMBL" id="MDJ1494908.1"/>
    </source>
</evidence>
<sequence>MKKSFILSSLLILLSSTILQAAPKLSYFLSMDEPHTHYFTVKITVSGLKQSTIDFKLPVWTPGSYLVREYARNVEGFTAVSGKSSSLKSEKVSKNAWRVYSNNAEEVTVEYKVYAFEVSVRTPYLDASHGYVQPAAVFMYIDKQQELPSTVTVKPYKDWTQISTGLSATGKDKWTLAVPNYDILVDSPIEVGNQKIFEFTALGIPHKVAMYGIGNYEEGKLADDMKKIVEEAGKVVGENPNKDYTFIVHNLQNGGGGLEHLNSTTLQTTRWSYENNYVGFLTLVAHEYFHLWNVKRIRPQVLGPFDYDNENYTHMLWVSEGFTSYYEDLIAHRAGFMDASQFITTIANGIGSTENQPGNKVQSAAESSWDAWIKYYRPDENSRNSTISYYTKGGVIAPMLDLEIIHSTNGQKSLDDVMKFLYEEYYKKQKRGFTDAEFQQTVEKIAGHSMDDFFKNNIYDAKTIDYNKFLGYAGLRLGEYKSNPQAAFLGATTSFSSGKLTINGVSKGTPAYEYGLNVNDEIIAIDNFRLGDDLQQWLGRKKAGDKVVFTISRGGILQTINVVLSSNPAISYRIEKISNPSSQQDVVLKKWVKL</sequence>
<dbReference type="SMART" id="SM00228">
    <property type="entry name" value="PDZ"/>
    <property type="match status" value="1"/>
</dbReference>
<keyword evidence="1" id="KW-0732">Signal</keyword>
<keyword evidence="5" id="KW-1185">Reference proteome</keyword>
<proteinExistence type="predicted"/>
<dbReference type="Gene3D" id="1.10.390.10">
    <property type="entry name" value="Neutral Protease Domain 2"/>
    <property type="match status" value="1"/>
</dbReference>
<dbReference type="AlphaFoldDB" id="A0AAE3U915"/>